<reference evidence="3" key="1">
    <citation type="submission" date="2015-10" db="EMBL/GenBank/DDBJ databases">
        <authorList>
            <person name="Crossman L.C."/>
        </authorList>
    </citation>
    <scope>NUCLEOTIDE SEQUENCE [LARGE SCALE GENOMIC DNA]</scope>
    <source>
        <strain evidence="3">20-2</strain>
    </source>
</reference>
<sequence>MLMNKTEDLIEWLKGVAKEHNITVLTESQWPSDWVPQSQIELRCIWYNPNWFPACERPLTLAHEIGHILSGDEVSLSCNYCSVNEKAESDGDLIAIMLLLDYCRTHDITFETKQQLIEAFRIPISMTESVDRATNFTLFAMRKKYRELAISSTGVFI</sequence>
<dbReference type="Proteomes" id="UP000235484">
    <property type="component" value="Unassembled WGS sequence"/>
</dbReference>
<dbReference type="Pfam" id="PF06114">
    <property type="entry name" value="Peptidase_M78"/>
    <property type="match status" value="1"/>
</dbReference>
<feature type="domain" description="IrrE N-terminal-like" evidence="1">
    <location>
        <begin position="18"/>
        <end position="113"/>
    </location>
</feature>
<dbReference type="EMBL" id="LN887529">
    <property type="protein sequence ID" value="CUR40263.1"/>
    <property type="molecule type" value="Genomic_DNA"/>
</dbReference>
<evidence type="ECO:0000259" key="1">
    <source>
        <dbReference type="Pfam" id="PF06114"/>
    </source>
</evidence>
<dbReference type="InterPro" id="IPR010359">
    <property type="entry name" value="IrrE_HExxH"/>
</dbReference>
<gene>
    <name evidence="2" type="ORF">LRLP16767_LR202_00321</name>
</gene>
<protein>
    <recommendedName>
        <fullName evidence="1">IrrE N-terminal-like domain-containing protein</fullName>
    </recommendedName>
</protein>
<evidence type="ECO:0000313" key="2">
    <source>
        <dbReference type="EMBL" id="CUR40263.1"/>
    </source>
</evidence>
<accession>A0A0U5JRI8</accession>
<name>A0A0U5JRI8_LIMRT</name>
<evidence type="ECO:0000313" key="3">
    <source>
        <dbReference type="Proteomes" id="UP000235484"/>
    </source>
</evidence>
<dbReference type="AlphaFoldDB" id="A0A0U5JRI8"/>
<proteinExistence type="predicted"/>
<organism evidence="2 3">
    <name type="scientific">Limosilactobacillus reuteri</name>
    <name type="common">Lactobacillus reuteri</name>
    <dbReference type="NCBI Taxonomy" id="1598"/>
    <lineage>
        <taxon>Bacteria</taxon>
        <taxon>Bacillati</taxon>
        <taxon>Bacillota</taxon>
        <taxon>Bacilli</taxon>
        <taxon>Lactobacillales</taxon>
        <taxon>Lactobacillaceae</taxon>
        <taxon>Limosilactobacillus</taxon>
    </lineage>
</organism>